<accession>A0A8H6YKP2</accession>
<sequence>MPPRKKAATTKGKKTAQKATNKVEPTASKTAEASSKKQTTKRARSPESSSNVESPSEVQQDSKRPQKRAKKAIEETTLEPQSTVEPNPSGKFDLYAMELPFLAKAYLPPGQAEPQFGALYDTILTYQAKPDFTARCAIPEAPFGKDTDGAGEENEKRGRLESAVLEDPMEGMPWDIALVDLSLADPLVFPPAERKQFASLPQTNCGAGIQGRTVLAAEHCGVQRADGVFRMQRVWTGERDGKAVELWEGYLSFDVVHGGMYRRKGHGSGEKIGFPFWAVRARKGEDGNEIGLHAE</sequence>
<dbReference type="EMBL" id="JACAZI010000004">
    <property type="protein sequence ID" value="KAF7362895.1"/>
    <property type="molecule type" value="Genomic_DNA"/>
</dbReference>
<dbReference type="OrthoDB" id="3256283at2759"/>
<dbReference type="Proteomes" id="UP000620124">
    <property type="component" value="Unassembled WGS sequence"/>
</dbReference>
<protein>
    <submittedName>
        <fullName evidence="2">Uncharacterized protein</fullName>
    </submittedName>
</protein>
<evidence type="ECO:0000313" key="3">
    <source>
        <dbReference type="Proteomes" id="UP000620124"/>
    </source>
</evidence>
<proteinExistence type="predicted"/>
<evidence type="ECO:0000313" key="2">
    <source>
        <dbReference type="EMBL" id="KAF7362895.1"/>
    </source>
</evidence>
<feature type="compositionally biased region" description="Basic and acidic residues" evidence="1">
    <location>
        <begin position="143"/>
        <end position="159"/>
    </location>
</feature>
<gene>
    <name evidence="2" type="ORF">MVEN_00639900</name>
</gene>
<name>A0A8H6YKP2_9AGAR</name>
<feature type="region of interest" description="Disordered" evidence="1">
    <location>
        <begin position="1"/>
        <end position="89"/>
    </location>
</feature>
<keyword evidence="3" id="KW-1185">Reference proteome</keyword>
<feature type="compositionally biased region" description="Low complexity" evidence="1">
    <location>
        <begin position="46"/>
        <end position="58"/>
    </location>
</feature>
<comment type="caution">
    <text evidence="2">The sequence shown here is derived from an EMBL/GenBank/DDBJ whole genome shotgun (WGS) entry which is preliminary data.</text>
</comment>
<feature type="compositionally biased region" description="Basic residues" evidence="1">
    <location>
        <begin position="1"/>
        <end position="16"/>
    </location>
</feature>
<dbReference type="AlphaFoldDB" id="A0A8H6YKP2"/>
<evidence type="ECO:0000256" key="1">
    <source>
        <dbReference type="SAM" id="MobiDB-lite"/>
    </source>
</evidence>
<organism evidence="2 3">
    <name type="scientific">Mycena venus</name>
    <dbReference type="NCBI Taxonomy" id="2733690"/>
    <lineage>
        <taxon>Eukaryota</taxon>
        <taxon>Fungi</taxon>
        <taxon>Dikarya</taxon>
        <taxon>Basidiomycota</taxon>
        <taxon>Agaricomycotina</taxon>
        <taxon>Agaricomycetes</taxon>
        <taxon>Agaricomycetidae</taxon>
        <taxon>Agaricales</taxon>
        <taxon>Marasmiineae</taxon>
        <taxon>Mycenaceae</taxon>
        <taxon>Mycena</taxon>
    </lineage>
</organism>
<feature type="region of interest" description="Disordered" evidence="1">
    <location>
        <begin position="140"/>
        <end position="159"/>
    </location>
</feature>
<feature type="compositionally biased region" description="Polar residues" evidence="1">
    <location>
        <begin position="27"/>
        <end position="37"/>
    </location>
</feature>
<reference evidence="2" key="1">
    <citation type="submission" date="2020-05" db="EMBL/GenBank/DDBJ databases">
        <title>Mycena genomes resolve the evolution of fungal bioluminescence.</title>
        <authorList>
            <person name="Tsai I.J."/>
        </authorList>
    </citation>
    <scope>NUCLEOTIDE SEQUENCE</scope>
    <source>
        <strain evidence="2">CCC161011</strain>
    </source>
</reference>